<name>A0A2S7ETM0_9XANT</name>
<dbReference type="Gene3D" id="2.60.120.10">
    <property type="entry name" value="Jelly Rolls"/>
    <property type="match status" value="1"/>
</dbReference>
<reference evidence="2" key="1">
    <citation type="submission" date="2016-08" db="EMBL/GenBank/DDBJ databases">
        <authorList>
            <person name="Merda D."/>
            <person name="Briand M."/>
            <person name="Taghouti G."/>
            <person name="Carrere S."/>
            <person name="Gouzy J."/>
            <person name="Portier P."/>
            <person name="Jacques M.-A."/>
            <person name="Fischer-Le Saux M."/>
        </authorList>
    </citation>
    <scope>NUCLEOTIDE SEQUENCE [LARGE SCALE GENOMIC DNA]</scope>
    <source>
        <strain evidence="2">CFBP1817</strain>
    </source>
</reference>
<dbReference type="CDD" id="cd02236">
    <property type="entry name" value="cupin_CV2614-like"/>
    <property type="match status" value="1"/>
</dbReference>
<gene>
    <name evidence="1" type="ORF">XpopCFBP1817_06695</name>
</gene>
<keyword evidence="2" id="KW-1185">Reference proteome</keyword>
<accession>A0A2S7ETM0</accession>
<dbReference type="OrthoDB" id="287220at2"/>
<proteinExistence type="predicted"/>
<dbReference type="SUPFAM" id="SSF51182">
    <property type="entry name" value="RmlC-like cupins"/>
    <property type="match status" value="1"/>
</dbReference>
<sequence>MLGTASMTIALSAMAEDAKPQSEKLVESNTDITGAPYTSYPQGRPQLTVLRVKFPAYATLPWHMHAVPNAAYVVSGHMLIEDRATGKKYRIDAGQAFPDSVGVVHRGLTENEPAEVIVTYAGTKETPLSIPFEGGEPEFSE</sequence>
<dbReference type="InterPro" id="IPR014710">
    <property type="entry name" value="RmlC-like_jellyroll"/>
</dbReference>
<protein>
    <submittedName>
        <fullName evidence="1">Cupin</fullName>
    </submittedName>
</protein>
<evidence type="ECO:0000313" key="1">
    <source>
        <dbReference type="EMBL" id="PPU96498.1"/>
    </source>
</evidence>
<evidence type="ECO:0000313" key="2">
    <source>
        <dbReference type="Proteomes" id="UP000239939"/>
    </source>
</evidence>
<dbReference type="AlphaFoldDB" id="A0A2S7ETM0"/>
<dbReference type="Proteomes" id="UP000239939">
    <property type="component" value="Unassembled WGS sequence"/>
</dbReference>
<dbReference type="InterPro" id="IPR011051">
    <property type="entry name" value="RmlC_Cupin_sf"/>
</dbReference>
<dbReference type="EMBL" id="MDEJ01000028">
    <property type="protein sequence ID" value="PPU96498.1"/>
    <property type="molecule type" value="Genomic_DNA"/>
</dbReference>
<comment type="caution">
    <text evidence="1">The sequence shown here is derived from an EMBL/GenBank/DDBJ whole genome shotgun (WGS) entry which is preliminary data.</text>
</comment>
<organism evidence="1 2">
    <name type="scientific">Xanthomonas populi</name>
    <dbReference type="NCBI Taxonomy" id="53414"/>
    <lineage>
        <taxon>Bacteria</taxon>
        <taxon>Pseudomonadati</taxon>
        <taxon>Pseudomonadota</taxon>
        <taxon>Gammaproteobacteria</taxon>
        <taxon>Lysobacterales</taxon>
        <taxon>Lysobacteraceae</taxon>
        <taxon>Xanthomonas</taxon>
    </lineage>
</organism>